<feature type="non-terminal residue" evidence="2">
    <location>
        <position position="1"/>
    </location>
</feature>
<organism evidence="2">
    <name type="scientific">Tanacetum cinerariifolium</name>
    <name type="common">Dalmatian daisy</name>
    <name type="synonym">Chrysanthemum cinerariifolium</name>
    <dbReference type="NCBI Taxonomy" id="118510"/>
    <lineage>
        <taxon>Eukaryota</taxon>
        <taxon>Viridiplantae</taxon>
        <taxon>Streptophyta</taxon>
        <taxon>Embryophyta</taxon>
        <taxon>Tracheophyta</taxon>
        <taxon>Spermatophyta</taxon>
        <taxon>Magnoliopsida</taxon>
        <taxon>eudicotyledons</taxon>
        <taxon>Gunneridae</taxon>
        <taxon>Pentapetalae</taxon>
        <taxon>asterids</taxon>
        <taxon>campanulids</taxon>
        <taxon>Asterales</taxon>
        <taxon>Asteraceae</taxon>
        <taxon>Asteroideae</taxon>
        <taxon>Anthemideae</taxon>
        <taxon>Anthemidinae</taxon>
        <taxon>Tanacetum</taxon>
    </lineage>
</organism>
<evidence type="ECO:0000259" key="1">
    <source>
        <dbReference type="Pfam" id="PF07727"/>
    </source>
</evidence>
<dbReference type="Pfam" id="PF07727">
    <property type="entry name" value="RVT_2"/>
    <property type="match status" value="1"/>
</dbReference>
<dbReference type="AlphaFoldDB" id="A0A699RM12"/>
<dbReference type="EMBL" id="BKCJ011110471">
    <property type="protein sequence ID" value="GFC87480.1"/>
    <property type="molecule type" value="Genomic_DNA"/>
</dbReference>
<sequence>DDDNSSVCSSSGEFEMTDLGKMRYFLGVEVFQTSAGIHVSQQRYAIEILTRFNMLDSNCSWLQVKAGRRWTCG</sequence>
<comment type="caution">
    <text evidence="2">The sequence shown here is derived from an EMBL/GenBank/DDBJ whole genome shotgun (WGS) entry which is preliminary data.</text>
</comment>
<evidence type="ECO:0000313" key="2">
    <source>
        <dbReference type="EMBL" id="GFC87480.1"/>
    </source>
</evidence>
<dbReference type="InterPro" id="IPR013103">
    <property type="entry name" value="RVT_2"/>
</dbReference>
<proteinExistence type="predicted"/>
<name>A0A699RM12_TANCI</name>
<reference evidence="2" key="1">
    <citation type="journal article" date="2019" name="Sci. Rep.">
        <title>Draft genome of Tanacetum cinerariifolium, the natural source of mosquito coil.</title>
        <authorList>
            <person name="Yamashiro T."/>
            <person name="Shiraishi A."/>
            <person name="Satake H."/>
            <person name="Nakayama K."/>
        </authorList>
    </citation>
    <scope>NUCLEOTIDE SEQUENCE</scope>
</reference>
<feature type="domain" description="Reverse transcriptase Ty1/copia-type" evidence="1">
    <location>
        <begin position="12"/>
        <end position="60"/>
    </location>
</feature>
<gene>
    <name evidence="2" type="ORF">Tci_859450</name>
</gene>
<protein>
    <submittedName>
        <fullName evidence="2">Retrovirus-related Pol polyprotein from transposon TNT 1-94</fullName>
    </submittedName>
</protein>
<accession>A0A699RM12</accession>